<dbReference type="PANTHER" id="PTHR37317">
    <property type="entry name" value="BLR8090 PROTEIN"/>
    <property type="match status" value="1"/>
</dbReference>
<sequence>MLSEHPVAAEFHPTLNKSLTPDTVPYSGKEKVWWQCGKNPEHAWDATPNNRTKPTRPSGCRHCRGKRLGDEVPFERSLEGRFPETAAELDVERSGFTASEVLYGAKTEAWWRCPRPFGHPDYPMPVNSRTNPGQKQGCPYCAGKRLSPERSLASVAPLVAGEFLSLVNGITPEEIFSQDNRRYVWKCSTIPSHRWAASPNNRVGKNSGCPYCSGARVWEANRLGDLRPDLVEQWDGDRNASLTPWTVSVGSSRKVHWKCPGGEDHRWRARVHKRVSGQGCRFCAGHEASETTSLLALRPDLAVQLDAEKSGISAAELTLASNREVHWICPVSPDEHTWPAKVLNRTLNGTGCPDCNLPGTSAQEIRIAAELGTVLDVDFGRHIIRTGERVERVDICIPSLSLVLEFDGSYWHESTEETDAEKSRRLRTVIRHVVRIREHPLERLDPVHDVVVPFQAAPGTAADIVLEHLVGLAVISHSVVEDYRRLPGPRAADRAEQILADLRIRARDRKSVKDQVRHPDRAQ</sequence>
<dbReference type="PANTHER" id="PTHR37317:SF1">
    <property type="entry name" value="ZINC-RIBBON DOMAIN-CONTAINING PROTEIN-RELATED"/>
    <property type="match status" value="1"/>
</dbReference>
<name>A0AAU2ADE3_9ACTN</name>
<feature type="domain" description="Treble clef zinc finger" evidence="1">
    <location>
        <begin position="168"/>
        <end position="214"/>
    </location>
</feature>
<proteinExistence type="predicted"/>
<accession>A0AAU2ADE3</accession>
<reference evidence="2" key="1">
    <citation type="submission" date="2022-10" db="EMBL/GenBank/DDBJ databases">
        <title>The complete genomes of actinobacterial strains from the NBC collection.</title>
        <authorList>
            <person name="Joergensen T.S."/>
            <person name="Alvarez Arevalo M."/>
            <person name="Sterndorff E.B."/>
            <person name="Faurdal D."/>
            <person name="Vuksanovic O."/>
            <person name="Mourched A.-S."/>
            <person name="Charusanti P."/>
            <person name="Shaw S."/>
            <person name="Blin K."/>
            <person name="Weber T."/>
        </authorList>
    </citation>
    <scope>NUCLEOTIDE SEQUENCE</scope>
    <source>
        <strain evidence="2">NBC_00093</strain>
    </source>
</reference>
<dbReference type="Gene3D" id="3.40.960.10">
    <property type="entry name" value="VSR Endonuclease"/>
    <property type="match status" value="1"/>
</dbReference>
<organism evidence="2">
    <name type="scientific">Streptomyces sp. NBC_00093</name>
    <dbReference type="NCBI Taxonomy" id="2975649"/>
    <lineage>
        <taxon>Bacteria</taxon>
        <taxon>Bacillati</taxon>
        <taxon>Actinomycetota</taxon>
        <taxon>Actinomycetes</taxon>
        <taxon>Kitasatosporales</taxon>
        <taxon>Streptomycetaceae</taxon>
        <taxon>Streptomyces</taxon>
    </lineage>
</organism>
<gene>
    <name evidence="2" type="ORF">OHA22_43695</name>
</gene>
<feature type="domain" description="Treble clef zinc finger" evidence="1">
    <location>
        <begin position="8"/>
        <end position="66"/>
    </location>
</feature>
<evidence type="ECO:0000259" key="1">
    <source>
        <dbReference type="Pfam" id="PF14311"/>
    </source>
</evidence>
<dbReference type="EMBL" id="CP108222">
    <property type="protein sequence ID" value="WTT21954.1"/>
    <property type="molecule type" value="Genomic_DNA"/>
</dbReference>
<dbReference type="Pfam" id="PF14311">
    <property type="entry name" value="DUF4379"/>
    <property type="match status" value="5"/>
</dbReference>
<evidence type="ECO:0000313" key="2">
    <source>
        <dbReference type="EMBL" id="WTT21954.1"/>
    </source>
</evidence>
<dbReference type="InterPro" id="IPR025487">
    <property type="entry name" value="DUF4379"/>
</dbReference>
<dbReference type="AlphaFoldDB" id="A0AAU2ADE3"/>
<feature type="domain" description="Treble clef zinc finger" evidence="1">
    <location>
        <begin position="230"/>
        <end position="286"/>
    </location>
</feature>
<feature type="domain" description="Treble clef zinc finger" evidence="1">
    <location>
        <begin position="302"/>
        <end position="356"/>
    </location>
</feature>
<feature type="domain" description="Treble clef zinc finger" evidence="1">
    <location>
        <begin position="88"/>
        <end position="144"/>
    </location>
</feature>
<protein>
    <submittedName>
        <fullName evidence="2">Zinc-ribbon domain-containing protein</fullName>
    </submittedName>
</protein>